<dbReference type="PROSITE" id="PS50206">
    <property type="entry name" value="RHODANESE_3"/>
    <property type="match status" value="1"/>
</dbReference>
<dbReference type="InterPro" id="IPR023198">
    <property type="entry name" value="PGP-like_dom2"/>
</dbReference>
<dbReference type="PANTHER" id="PTHR43000">
    <property type="entry name" value="DTDP-D-GLUCOSE 4,6-DEHYDRATASE-RELATED"/>
    <property type="match status" value="1"/>
</dbReference>
<comment type="caution">
    <text evidence="3">The sequence shown here is derived from an EMBL/GenBank/DDBJ whole genome shotgun (WGS) entry which is preliminary data.</text>
</comment>
<dbReference type="STRING" id="1801672.A2896_01435"/>
<dbReference type="InterPro" id="IPR023214">
    <property type="entry name" value="HAD_sf"/>
</dbReference>
<feature type="domain" description="Rhodanese" evidence="2">
    <location>
        <begin position="7"/>
        <end position="44"/>
    </location>
</feature>
<dbReference type="NCBIfam" id="TIGR01549">
    <property type="entry name" value="HAD-SF-IA-v1"/>
    <property type="match status" value="1"/>
</dbReference>
<dbReference type="EMBL" id="MHMH01000021">
    <property type="protein sequence ID" value="OGZ23986.1"/>
    <property type="molecule type" value="Genomic_DNA"/>
</dbReference>
<dbReference type="AlphaFoldDB" id="A0A1G2EDU7"/>
<evidence type="ECO:0000259" key="2">
    <source>
        <dbReference type="PROSITE" id="PS50206"/>
    </source>
</evidence>
<evidence type="ECO:0000313" key="3">
    <source>
        <dbReference type="EMBL" id="OGZ23986.1"/>
    </source>
</evidence>
<name>A0A1G2EDU7_9BACT</name>
<gene>
    <name evidence="3" type="ORF">A2896_01435</name>
</gene>
<dbReference type="InterPro" id="IPR036291">
    <property type="entry name" value="NAD(P)-bd_dom_sf"/>
</dbReference>
<dbReference type="SUPFAM" id="SSF51735">
    <property type="entry name" value="NAD(P)-binding Rossmann-fold domains"/>
    <property type="match status" value="1"/>
</dbReference>
<dbReference type="InterPro" id="IPR001509">
    <property type="entry name" value="Epimerase_deHydtase"/>
</dbReference>
<dbReference type="Gene3D" id="1.10.150.240">
    <property type="entry name" value="Putative phosphatase, domain 2"/>
    <property type="match status" value="1"/>
</dbReference>
<dbReference type="CDD" id="cd01427">
    <property type="entry name" value="HAD_like"/>
    <property type="match status" value="1"/>
</dbReference>
<dbReference type="InterPro" id="IPR036412">
    <property type="entry name" value="HAD-like_sf"/>
</dbReference>
<comment type="similarity">
    <text evidence="1">Belongs to the NAD(P)-dependent epimerase/dehydratase family.</text>
</comment>
<proteinExistence type="inferred from homology"/>
<sequence>MPDNISGENKNKKVVVFGGAGFLGSHVADVLTDRGYQVVIFDIEKSPYLKEGQISIVGDINDPKSVGEAMEGCQIVYNFAAVADIEEAKNDPLDTVKTNILGNAVLLEVARTHRIERFIFASTLYVYSKAGSFYRSSKQACELLINNYQEIYGLNYTILRYGSLYGPRADRNNWVRQILEQAITRGKITRNGDGEEIREYIHIYDAARLSVDILAEEYENEHVIIAGNQPMKIKDSLLMIKEMLDNKIDLEFLPATSSEHYSITPYSFIPKLAKRIQSPNYVDFGQGILSLISEVYQECANRVRAIIFDFDGTILESMDVKTKAFTVLFNNYPEKINEIVALHTTHGGMSRFEKLERIHRDILHEPLSEERKQKLSRQFSEYVYQGVLASPFVEGAQEFLEKYHQKIPFFIASGTPDGEIKSLVKERGLGRYFKDVLGSPAKKSELILKILKDFNLKNQEVIFVGDAIDDCEGAKEAGVKFVWRTKKNNPFKELEKYV</sequence>
<accession>A0A1G2EDU7</accession>
<dbReference type="InterPro" id="IPR006439">
    <property type="entry name" value="HAD-SF_hydro_IA"/>
</dbReference>
<evidence type="ECO:0000256" key="1">
    <source>
        <dbReference type="ARBA" id="ARBA00007637"/>
    </source>
</evidence>
<evidence type="ECO:0000313" key="4">
    <source>
        <dbReference type="Proteomes" id="UP000178647"/>
    </source>
</evidence>
<dbReference type="SFLD" id="SFLDG01129">
    <property type="entry name" value="C1.5:_HAD__Beta-PGM__Phosphata"/>
    <property type="match status" value="1"/>
</dbReference>
<dbReference type="Gene3D" id="3.40.50.1000">
    <property type="entry name" value="HAD superfamily/HAD-like"/>
    <property type="match status" value="1"/>
</dbReference>
<dbReference type="Pfam" id="PF13419">
    <property type="entry name" value="HAD_2"/>
    <property type="match status" value="1"/>
</dbReference>
<dbReference type="InterPro" id="IPR001763">
    <property type="entry name" value="Rhodanese-like_dom"/>
</dbReference>
<organism evidence="3 4">
    <name type="scientific">Candidatus Nealsonbacteria bacterium RIFCSPLOWO2_01_FULL_43_32</name>
    <dbReference type="NCBI Taxonomy" id="1801672"/>
    <lineage>
        <taxon>Bacteria</taxon>
        <taxon>Candidatus Nealsoniibacteriota</taxon>
    </lineage>
</organism>
<protein>
    <recommendedName>
        <fullName evidence="2">Rhodanese domain-containing protein</fullName>
    </recommendedName>
</protein>
<dbReference type="Gene3D" id="3.40.50.720">
    <property type="entry name" value="NAD(P)-binding Rossmann-like Domain"/>
    <property type="match status" value="1"/>
</dbReference>
<dbReference type="CDD" id="cd08946">
    <property type="entry name" value="SDR_e"/>
    <property type="match status" value="1"/>
</dbReference>
<dbReference type="SFLD" id="SFLDS00003">
    <property type="entry name" value="Haloacid_Dehalogenase"/>
    <property type="match status" value="1"/>
</dbReference>
<dbReference type="InterPro" id="IPR041492">
    <property type="entry name" value="HAD_2"/>
</dbReference>
<dbReference type="Proteomes" id="UP000178647">
    <property type="component" value="Unassembled WGS sequence"/>
</dbReference>
<dbReference type="Pfam" id="PF01370">
    <property type="entry name" value="Epimerase"/>
    <property type="match status" value="1"/>
</dbReference>
<dbReference type="SUPFAM" id="SSF56784">
    <property type="entry name" value="HAD-like"/>
    <property type="match status" value="1"/>
</dbReference>
<reference evidence="3 4" key="1">
    <citation type="journal article" date="2016" name="Nat. Commun.">
        <title>Thousands of microbial genomes shed light on interconnected biogeochemical processes in an aquifer system.</title>
        <authorList>
            <person name="Anantharaman K."/>
            <person name="Brown C.T."/>
            <person name="Hug L.A."/>
            <person name="Sharon I."/>
            <person name="Castelle C.J."/>
            <person name="Probst A.J."/>
            <person name="Thomas B.C."/>
            <person name="Singh A."/>
            <person name="Wilkins M.J."/>
            <person name="Karaoz U."/>
            <person name="Brodie E.L."/>
            <person name="Williams K.H."/>
            <person name="Hubbard S.S."/>
            <person name="Banfield J.F."/>
        </authorList>
    </citation>
    <scope>NUCLEOTIDE SEQUENCE [LARGE SCALE GENOMIC DNA]</scope>
</reference>